<dbReference type="Pfam" id="PF03765">
    <property type="entry name" value="CRAL_TRIO_N"/>
    <property type="match status" value="1"/>
</dbReference>
<sequence length="528" mass="58263">PVQSEPNFTAPSTQQTAFCTDCAPSSLSFPSFSLLSSYLAVRPSVFRVLDMTADLTPAASASGASGPATRVKSAASTAYPRGHLGYLSAHEEDALRAFQDVLEARGLYQRGPPASHDDPTLLRFLRARRWVVEDAFRQFKDTEDWRAANSIDTLYRTIEVDAYEQSRRMVCVMLSVPCTTALGLLLTSSVSRQYPQWTGRRDRRGIPLYVFEIRTLNSKTVSEYERLGAKSNPSQAQTDGKTPPGLLRLFALYENLTRFNQPLCTQLADREHPAVPITMSTNIVDIQGVSLKQFWNLKNHMQAASQLATAHYPETLDRIFIIGAPTFFSTVWGWIKRWFDPITVSKIFLLSPLEVKPTLEAFIDPRNIPKKYGGELDYTFGQLGVPDPHWEGVVDWEEGFTSFPTGPLLWEEVDGGKRLACVAYGTEGGKPRRRRICTLPKTWPASVAPEADGEKTAEGTATNTTSTAVTVTDVSEATQTAERKTHDDGVQTDDAVTNGGAVEKMNMYNEKHAEAANNAPPAIATTVA</sequence>
<dbReference type="Gene3D" id="1.10.8.20">
    <property type="entry name" value="N-terminal domain of phosphatidylinositol transfer protein sec14p"/>
    <property type="match status" value="1"/>
</dbReference>
<feature type="region of interest" description="Disordered" evidence="1">
    <location>
        <begin position="445"/>
        <end position="465"/>
    </location>
</feature>
<dbReference type="CDD" id="cd00170">
    <property type="entry name" value="SEC14"/>
    <property type="match status" value="1"/>
</dbReference>
<feature type="non-terminal residue" evidence="3">
    <location>
        <position position="1"/>
    </location>
</feature>
<proteinExistence type="predicted"/>
<accession>A0A2S4L5I1</accession>
<dbReference type="InterPro" id="IPR036273">
    <property type="entry name" value="CRAL/TRIO_N_dom_sf"/>
</dbReference>
<feature type="region of interest" description="Disordered" evidence="1">
    <location>
        <begin position="477"/>
        <end position="496"/>
    </location>
</feature>
<dbReference type="EMBL" id="PKSG01000213">
    <property type="protein sequence ID" value="POR37706.1"/>
    <property type="molecule type" value="Genomic_DNA"/>
</dbReference>
<dbReference type="STRING" id="94208.A0A2S4L5I1"/>
<organism evidence="3 4">
    <name type="scientific">Tolypocladium paradoxum</name>
    <dbReference type="NCBI Taxonomy" id="94208"/>
    <lineage>
        <taxon>Eukaryota</taxon>
        <taxon>Fungi</taxon>
        <taxon>Dikarya</taxon>
        <taxon>Ascomycota</taxon>
        <taxon>Pezizomycotina</taxon>
        <taxon>Sordariomycetes</taxon>
        <taxon>Hypocreomycetidae</taxon>
        <taxon>Hypocreales</taxon>
        <taxon>Ophiocordycipitaceae</taxon>
        <taxon>Tolypocladium</taxon>
    </lineage>
</organism>
<evidence type="ECO:0000313" key="3">
    <source>
        <dbReference type="EMBL" id="POR37706.1"/>
    </source>
</evidence>
<dbReference type="SMART" id="SM00516">
    <property type="entry name" value="SEC14"/>
    <property type="match status" value="1"/>
</dbReference>
<name>A0A2S4L5I1_9HYPO</name>
<dbReference type="InterPro" id="IPR011074">
    <property type="entry name" value="CRAL/TRIO_N_dom"/>
</dbReference>
<dbReference type="Pfam" id="PF00650">
    <property type="entry name" value="CRAL_TRIO"/>
    <property type="match status" value="1"/>
</dbReference>
<keyword evidence="4" id="KW-1185">Reference proteome</keyword>
<dbReference type="SUPFAM" id="SSF46938">
    <property type="entry name" value="CRAL/TRIO N-terminal domain"/>
    <property type="match status" value="1"/>
</dbReference>
<evidence type="ECO:0000313" key="4">
    <source>
        <dbReference type="Proteomes" id="UP000237481"/>
    </source>
</evidence>
<evidence type="ECO:0000259" key="2">
    <source>
        <dbReference type="PROSITE" id="PS50191"/>
    </source>
</evidence>
<dbReference type="InterPro" id="IPR036865">
    <property type="entry name" value="CRAL-TRIO_dom_sf"/>
</dbReference>
<comment type="caution">
    <text evidence="3">The sequence shown here is derived from an EMBL/GenBank/DDBJ whole genome shotgun (WGS) entry which is preliminary data.</text>
</comment>
<dbReference type="Gene3D" id="3.40.525.10">
    <property type="entry name" value="CRAL-TRIO lipid binding domain"/>
    <property type="match status" value="1"/>
</dbReference>
<dbReference type="PANTHER" id="PTHR45657">
    <property type="entry name" value="CRAL-TRIO DOMAIN-CONTAINING PROTEIN YKL091C-RELATED"/>
    <property type="match status" value="1"/>
</dbReference>
<dbReference type="InterPro" id="IPR051026">
    <property type="entry name" value="PI/PC_transfer"/>
</dbReference>
<gene>
    <name evidence="3" type="ORF">TPAR_02088</name>
</gene>
<dbReference type="AlphaFoldDB" id="A0A2S4L5I1"/>
<reference evidence="3 4" key="1">
    <citation type="submission" date="2018-01" db="EMBL/GenBank/DDBJ databases">
        <title>Harnessing the power of phylogenomics to disentangle the directionality and signatures of interkingdom host jumping in the parasitic fungal genus Tolypocladium.</title>
        <authorList>
            <person name="Quandt C.A."/>
            <person name="Patterson W."/>
            <person name="Spatafora J.W."/>
        </authorList>
    </citation>
    <scope>NUCLEOTIDE SEQUENCE [LARGE SCALE GENOMIC DNA]</scope>
    <source>
        <strain evidence="3 4">NRBC 100945</strain>
    </source>
</reference>
<dbReference type="Proteomes" id="UP000237481">
    <property type="component" value="Unassembled WGS sequence"/>
</dbReference>
<dbReference type="PANTHER" id="PTHR45657:SF3">
    <property type="entry name" value="TRANSPORTER, PUTATIVE (AFU_ORTHOLOGUE AFUA_5G09260)-RELATED"/>
    <property type="match status" value="1"/>
</dbReference>
<dbReference type="SMART" id="SM01100">
    <property type="entry name" value="CRAL_TRIO_N"/>
    <property type="match status" value="1"/>
</dbReference>
<dbReference type="PROSITE" id="PS50191">
    <property type="entry name" value="CRAL_TRIO"/>
    <property type="match status" value="1"/>
</dbReference>
<protein>
    <submittedName>
        <fullName evidence="3">SEC14 cytosolic factor</fullName>
    </submittedName>
</protein>
<evidence type="ECO:0000256" key="1">
    <source>
        <dbReference type="SAM" id="MobiDB-lite"/>
    </source>
</evidence>
<dbReference type="SUPFAM" id="SSF52087">
    <property type="entry name" value="CRAL/TRIO domain"/>
    <property type="match status" value="1"/>
</dbReference>
<dbReference type="OrthoDB" id="30289at2759"/>
<feature type="domain" description="CRAL-TRIO" evidence="2">
    <location>
        <begin position="197"/>
        <end position="380"/>
    </location>
</feature>
<dbReference type="InterPro" id="IPR001251">
    <property type="entry name" value="CRAL-TRIO_dom"/>
</dbReference>